<feature type="transmembrane region" description="Helical" evidence="5">
    <location>
        <begin position="55"/>
        <end position="80"/>
    </location>
</feature>
<keyword evidence="8" id="KW-1185">Reference proteome</keyword>
<dbReference type="GO" id="GO:0140359">
    <property type="term" value="F:ABC-type transporter activity"/>
    <property type="evidence" value="ECO:0007669"/>
    <property type="project" value="InterPro"/>
</dbReference>
<evidence type="ECO:0000256" key="4">
    <source>
        <dbReference type="ARBA" id="ARBA00023136"/>
    </source>
</evidence>
<dbReference type="GO" id="GO:0005886">
    <property type="term" value="C:plasma membrane"/>
    <property type="evidence" value="ECO:0007669"/>
    <property type="project" value="UniProtKB-SubCell"/>
</dbReference>
<accession>G9WEY2</accession>
<reference evidence="7 8" key="1">
    <citation type="journal article" date="2012" name="PLoS ONE">
        <title>Functional divergence in the genus oenococcus as predicted by genome sequencing of the newly-described species, Oenococcus kitaharae.</title>
        <authorList>
            <person name="Borneman A.R."/>
            <person name="McCarthy J.M."/>
            <person name="Chambers P.J."/>
            <person name="Bartowsky E.J."/>
        </authorList>
    </citation>
    <scope>NUCLEOTIDE SEQUENCE [LARGE SCALE GENOMIC DNA]</scope>
    <source>
        <strain evidence="8">DSM17330</strain>
    </source>
</reference>
<dbReference type="eggNOG" id="COG1132">
    <property type="taxonomic scope" value="Bacteria"/>
</dbReference>
<dbReference type="Gene3D" id="1.20.1560.10">
    <property type="entry name" value="ABC transporter type 1, transmembrane domain"/>
    <property type="match status" value="1"/>
</dbReference>
<feature type="transmembrane region" description="Helical" evidence="5">
    <location>
        <begin position="20"/>
        <end position="49"/>
    </location>
</feature>
<dbReference type="EMBL" id="AFVZ01000001">
    <property type="protein sequence ID" value="EHN58542.1"/>
    <property type="molecule type" value="Genomic_DNA"/>
</dbReference>
<dbReference type="HOGENOM" id="CLU_000604_84_3_9"/>
<evidence type="ECO:0000313" key="8">
    <source>
        <dbReference type="Proteomes" id="UP000004959"/>
    </source>
</evidence>
<keyword evidence="4 5" id="KW-0472">Membrane</keyword>
<name>G9WEY2_9LACO</name>
<protein>
    <submittedName>
        <fullName evidence="7">ABC-type multidrug transport system ATPase and permease component</fullName>
    </submittedName>
</protein>
<organism evidence="7 8">
    <name type="scientific">Oenococcus kitaharae DSM 17330</name>
    <dbReference type="NCBI Taxonomy" id="1045004"/>
    <lineage>
        <taxon>Bacteria</taxon>
        <taxon>Bacillati</taxon>
        <taxon>Bacillota</taxon>
        <taxon>Bacilli</taxon>
        <taxon>Lactobacillales</taxon>
        <taxon>Lactobacillaceae</taxon>
        <taxon>Oenococcus</taxon>
    </lineage>
</organism>
<gene>
    <name evidence="7" type="ORF">OKIT_0421</name>
</gene>
<evidence type="ECO:0000256" key="3">
    <source>
        <dbReference type="ARBA" id="ARBA00022989"/>
    </source>
</evidence>
<dbReference type="PATRIC" id="fig|1045004.4.peg.419"/>
<keyword evidence="2 5" id="KW-0812">Transmembrane</keyword>
<dbReference type="Proteomes" id="UP000004959">
    <property type="component" value="Chromosome"/>
</dbReference>
<evidence type="ECO:0000256" key="5">
    <source>
        <dbReference type="SAM" id="Phobius"/>
    </source>
</evidence>
<dbReference type="PROSITE" id="PS50929">
    <property type="entry name" value="ABC_TM1F"/>
    <property type="match status" value="1"/>
</dbReference>
<proteinExistence type="predicted"/>
<keyword evidence="3 5" id="KW-1133">Transmembrane helix</keyword>
<evidence type="ECO:0000313" key="7">
    <source>
        <dbReference type="EMBL" id="EHN58542.1"/>
    </source>
</evidence>
<dbReference type="InterPro" id="IPR036640">
    <property type="entry name" value="ABC1_TM_sf"/>
</dbReference>
<evidence type="ECO:0000256" key="1">
    <source>
        <dbReference type="ARBA" id="ARBA00004651"/>
    </source>
</evidence>
<evidence type="ECO:0000259" key="6">
    <source>
        <dbReference type="PROSITE" id="PS50929"/>
    </source>
</evidence>
<evidence type="ECO:0000256" key="2">
    <source>
        <dbReference type="ARBA" id="ARBA00022692"/>
    </source>
</evidence>
<dbReference type="AlphaFoldDB" id="G9WEY2"/>
<dbReference type="InterPro" id="IPR011527">
    <property type="entry name" value="ABC1_TM_dom"/>
</dbReference>
<dbReference type="OrthoDB" id="95687at2"/>
<dbReference type="SUPFAM" id="SSF90123">
    <property type="entry name" value="ABC transporter transmembrane region"/>
    <property type="match status" value="1"/>
</dbReference>
<dbReference type="GO" id="GO:0005524">
    <property type="term" value="F:ATP binding"/>
    <property type="evidence" value="ECO:0007669"/>
    <property type="project" value="InterPro"/>
</dbReference>
<sequence length="295" mass="32407">MVKTQKSLFTYLNEHKSKALGLAAINFTNSALQTLGGIASANALTVLVAGHFQSFLLWITIMLVSYLLFALGMYFSIYALTRVKQAANTSIRRDITERIAKSSYGNYHQRQAGDYSSWMSNDLSIIDSEGIENFFAIVTAITDVVLASLTLAYFHYSILITVFVLSIVMMVLPKIFQKALSQTSLKRTQANERLMSRIEDLLEGFNALFMLNARSLIVAKTVAASKEANHAFETRSKVFGKMMATVNGMSIISQVIVLAQAGFLIFLKLTPIGAVSAAQYFSGTIFSQLTGISPS</sequence>
<comment type="subcellular location">
    <subcellularLocation>
        <location evidence="1">Cell membrane</location>
        <topology evidence="1">Multi-pass membrane protein</topology>
    </subcellularLocation>
</comment>
<feature type="domain" description="ABC transmembrane type-1" evidence="6">
    <location>
        <begin position="20"/>
        <end position="295"/>
    </location>
</feature>
<feature type="transmembrane region" description="Helical" evidence="5">
    <location>
        <begin position="158"/>
        <end position="176"/>
    </location>
</feature>
<comment type="caution">
    <text evidence="7">The sequence shown here is derived from an EMBL/GenBank/DDBJ whole genome shotgun (WGS) entry which is preliminary data.</text>
</comment>
<dbReference type="RefSeq" id="WP_007744893.1">
    <property type="nucleotide sequence ID" value="NZ_CM001398.1"/>
</dbReference>
<dbReference type="Pfam" id="PF00664">
    <property type="entry name" value="ABC_membrane"/>
    <property type="match status" value="1"/>
</dbReference>
<feature type="transmembrane region" description="Helical" evidence="5">
    <location>
        <begin position="244"/>
        <end position="267"/>
    </location>
</feature>